<evidence type="ECO:0000256" key="6">
    <source>
        <dbReference type="SAM" id="Phobius"/>
    </source>
</evidence>
<keyword evidence="3 6" id="KW-0812">Transmembrane</keyword>
<feature type="domain" description="ABC3 transporter permease C-terminal" evidence="7">
    <location>
        <begin position="338"/>
        <end position="415"/>
    </location>
</feature>
<evidence type="ECO:0000256" key="1">
    <source>
        <dbReference type="ARBA" id="ARBA00004651"/>
    </source>
</evidence>
<sequence length="513" mass="55332">MSYLFRAQAYVKRHWGRTLVIFGLLTIIANITLAALSVQKGSELAQDNLLNQAQSTVVYSQNQQAIMTARQDGTIAEGESVTKGLPTYGNYTLMSDSDLLSYSDATAVYEVTSESIDPYVNEDQANMPQGDSNMQNQMPDMGGHERPDGFVQGGYESSGDFTLNTFSNETPLSFYDETLTLNEGRYATTDEIESGALVVLINDTLASQNDLSVGDTITLTPTLEGYETEQSFEIIGIYTSSATQDSRFNFQLSSSLLTQNQMYVPFNSLKTIGLSDDEINSYSISTAEFVLADPQDADAFIEEASAKVDLTYSTFAANTSEYDRISSSLSSVSSMSTTMIVIILSASVAILTLIITLTINQRKNEIGLLLALGEKKSKIVLQLITETVMIASVAFILSCFTFSFFTSSITSFATSNSSSIRNIVNADSQPTRGGNMPSMGGGEMSGTGPSFNFGVGSQPNTQSEDVSSSIDASLTAQTLITFTLLGLFICVASTALPSAIVMRYNPKKILAQN</sequence>
<dbReference type="GO" id="GO:0022857">
    <property type="term" value="F:transmembrane transporter activity"/>
    <property type="evidence" value="ECO:0007669"/>
    <property type="project" value="TreeGrafter"/>
</dbReference>
<protein>
    <recommendedName>
        <fullName evidence="11">ABC3 transporter permease protein domain-containing protein</fullName>
    </recommendedName>
</protein>
<dbReference type="AlphaFoldDB" id="A0A0X8H110"/>
<dbReference type="Pfam" id="PF02687">
    <property type="entry name" value="FtsX"/>
    <property type="match status" value="1"/>
</dbReference>
<feature type="transmembrane region" description="Helical" evidence="6">
    <location>
        <begin position="380"/>
        <end position="405"/>
    </location>
</feature>
<dbReference type="InterPro" id="IPR003838">
    <property type="entry name" value="ABC3_permease_C"/>
</dbReference>
<name>A0A0X8H110_9FIRM</name>
<dbReference type="STRING" id="1514105.AOC36_08920"/>
<keyword evidence="2" id="KW-1003">Cell membrane</keyword>
<evidence type="ECO:0000259" key="7">
    <source>
        <dbReference type="Pfam" id="PF02687"/>
    </source>
</evidence>
<evidence type="ECO:0000256" key="5">
    <source>
        <dbReference type="ARBA" id="ARBA00023136"/>
    </source>
</evidence>
<dbReference type="InterPro" id="IPR025857">
    <property type="entry name" value="MacB_PCD"/>
</dbReference>
<dbReference type="GO" id="GO:0005886">
    <property type="term" value="C:plasma membrane"/>
    <property type="evidence" value="ECO:0007669"/>
    <property type="project" value="UniProtKB-SubCell"/>
</dbReference>
<dbReference type="KEGG" id="erl:AOC36_08920"/>
<gene>
    <name evidence="9" type="ORF">AOC36_08920</name>
</gene>
<reference evidence="9 10" key="1">
    <citation type="submission" date="2015-10" db="EMBL/GenBank/DDBJ databases">
        <title>Erysipelothrix larvae sp. LV19 isolated from the larval gut of the rhinoceros beetle, Trypoxylus dichotomus.</title>
        <authorList>
            <person name="Lim S."/>
            <person name="Kim B.-C."/>
        </authorList>
    </citation>
    <scope>NUCLEOTIDE SEQUENCE [LARGE SCALE GENOMIC DNA]</scope>
    <source>
        <strain evidence="9 10">LV19</strain>
    </source>
</reference>
<dbReference type="EMBL" id="CP013213">
    <property type="protein sequence ID" value="AMC94105.1"/>
    <property type="molecule type" value="Genomic_DNA"/>
</dbReference>
<evidence type="ECO:0000259" key="8">
    <source>
        <dbReference type="Pfam" id="PF12704"/>
    </source>
</evidence>
<keyword evidence="4 6" id="KW-1133">Transmembrane helix</keyword>
<evidence type="ECO:0000313" key="9">
    <source>
        <dbReference type="EMBL" id="AMC94105.1"/>
    </source>
</evidence>
<evidence type="ECO:0008006" key="11">
    <source>
        <dbReference type="Google" id="ProtNLM"/>
    </source>
</evidence>
<evidence type="ECO:0000313" key="10">
    <source>
        <dbReference type="Proteomes" id="UP000063781"/>
    </source>
</evidence>
<feature type="transmembrane region" description="Helical" evidence="6">
    <location>
        <begin position="339"/>
        <end position="359"/>
    </location>
</feature>
<dbReference type="OrthoDB" id="9812886at2"/>
<evidence type="ECO:0000256" key="2">
    <source>
        <dbReference type="ARBA" id="ARBA00022475"/>
    </source>
</evidence>
<feature type="domain" description="MacB-like periplasmic core" evidence="8">
    <location>
        <begin position="174"/>
        <end position="305"/>
    </location>
</feature>
<dbReference type="InterPro" id="IPR050250">
    <property type="entry name" value="Macrolide_Exporter_MacB"/>
</dbReference>
<evidence type="ECO:0000256" key="3">
    <source>
        <dbReference type="ARBA" id="ARBA00022692"/>
    </source>
</evidence>
<proteinExistence type="predicted"/>
<organism evidence="9 10">
    <name type="scientific">Erysipelothrix larvae</name>
    <dbReference type="NCBI Taxonomy" id="1514105"/>
    <lineage>
        <taxon>Bacteria</taxon>
        <taxon>Bacillati</taxon>
        <taxon>Bacillota</taxon>
        <taxon>Erysipelotrichia</taxon>
        <taxon>Erysipelotrichales</taxon>
        <taxon>Erysipelotrichaceae</taxon>
        <taxon>Erysipelothrix</taxon>
    </lineage>
</organism>
<keyword evidence="10" id="KW-1185">Reference proteome</keyword>
<feature type="transmembrane region" description="Helical" evidence="6">
    <location>
        <begin position="479"/>
        <end position="502"/>
    </location>
</feature>
<accession>A0A0X8H110</accession>
<dbReference type="RefSeq" id="WP_067633497.1">
    <property type="nucleotide sequence ID" value="NZ_CP013213.1"/>
</dbReference>
<dbReference type="Pfam" id="PF12704">
    <property type="entry name" value="MacB_PCD"/>
    <property type="match status" value="1"/>
</dbReference>
<comment type="subcellular location">
    <subcellularLocation>
        <location evidence="1">Cell membrane</location>
        <topology evidence="1">Multi-pass membrane protein</topology>
    </subcellularLocation>
</comment>
<dbReference type="Proteomes" id="UP000063781">
    <property type="component" value="Chromosome"/>
</dbReference>
<dbReference type="PANTHER" id="PTHR30572:SF9">
    <property type="entry name" value="ABC TRANSPORTER PERMEASE PROTEIN"/>
    <property type="match status" value="1"/>
</dbReference>
<evidence type="ECO:0000256" key="4">
    <source>
        <dbReference type="ARBA" id="ARBA00022989"/>
    </source>
</evidence>
<keyword evidence="5 6" id="KW-0472">Membrane</keyword>
<dbReference type="PANTHER" id="PTHR30572">
    <property type="entry name" value="MEMBRANE COMPONENT OF TRANSPORTER-RELATED"/>
    <property type="match status" value="1"/>
</dbReference>